<dbReference type="STRING" id="1076935.U4KYV5"/>
<dbReference type="GO" id="GO:0005771">
    <property type="term" value="C:multivesicular body"/>
    <property type="evidence" value="ECO:0007669"/>
    <property type="project" value="TreeGrafter"/>
</dbReference>
<dbReference type="Gene3D" id="1.10.287.1060">
    <property type="entry name" value="ESAT-6-like"/>
    <property type="match status" value="1"/>
</dbReference>
<evidence type="ECO:0000313" key="8">
    <source>
        <dbReference type="EMBL" id="CCX06860.1"/>
    </source>
</evidence>
<dbReference type="EMBL" id="HF935319">
    <property type="protein sequence ID" value="CCX06860.1"/>
    <property type="molecule type" value="Genomic_DNA"/>
</dbReference>
<comment type="similarity">
    <text evidence="2">Belongs to the SNF7 family.</text>
</comment>
<evidence type="ECO:0000256" key="5">
    <source>
        <dbReference type="ARBA" id="ARBA00022927"/>
    </source>
</evidence>
<dbReference type="PANTHER" id="PTHR22761">
    <property type="entry name" value="CHARGED MULTIVESICULAR BODY PROTEIN"/>
    <property type="match status" value="1"/>
</dbReference>
<keyword evidence="3" id="KW-0813">Transport</keyword>
<dbReference type="GO" id="GO:0006900">
    <property type="term" value="P:vesicle budding from membrane"/>
    <property type="evidence" value="ECO:0007669"/>
    <property type="project" value="TreeGrafter"/>
</dbReference>
<accession>U4KYV5</accession>
<dbReference type="Proteomes" id="UP000018144">
    <property type="component" value="Unassembled WGS sequence"/>
</dbReference>
<protein>
    <submittedName>
        <fullName evidence="8">Similar to Charged multivesicular body protein 6-A acc. no. Q6GMA4</fullName>
    </submittedName>
</protein>
<keyword evidence="6" id="KW-0472">Membrane</keyword>
<feature type="compositionally biased region" description="Basic and acidic residues" evidence="7">
    <location>
        <begin position="179"/>
        <end position="217"/>
    </location>
</feature>
<keyword evidence="5" id="KW-0653">Protein transport</keyword>
<evidence type="ECO:0000256" key="6">
    <source>
        <dbReference type="ARBA" id="ARBA00023136"/>
    </source>
</evidence>
<dbReference type="InterPro" id="IPR005024">
    <property type="entry name" value="Snf7_fam"/>
</dbReference>
<reference evidence="8 9" key="1">
    <citation type="journal article" date="2013" name="PLoS Genet.">
        <title>The genome and development-dependent transcriptomes of Pyronema confluens: a window into fungal evolution.</title>
        <authorList>
            <person name="Traeger S."/>
            <person name="Altegoer F."/>
            <person name="Freitag M."/>
            <person name="Gabaldon T."/>
            <person name="Kempken F."/>
            <person name="Kumar A."/>
            <person name="Marcet-Houben M."/>
            <person name="Poggeler S."/>
            <person name="Stajich J.E."/>
            <person name="Nowrousian M."/>
        </authorList>
    </citation>
    <scope>NUCLEOTIDE SEQUENCE [LARGE SCALE GENOMIC DNA]</scope>
    <source>
        <strain evidence="9">CBS 100304</strain>
        <tissue evidence="8">Vegetative mycelium</tissue>
    </source>
</reference>
<proteinExistence type="inferred from homology"/>
<keyword evidence="4" id="KW-0967">Endosome</keyword>
<name>U4KYV5_PYROM</name>
<evidence type="ECO:0000256" key="3">
    <source>
        <dbReference type="ARBA" id="ARBA00022448"/>
    </source>
</evidence>
<dbReference type="GO" id="GO:0000815">
    <property type="term" value="C:ESCRT III complex"/>
    <property type="evidence" value="ECO:0007669"/>
    <property type="project" value="TreeGrafter"/>
</dbReference>
<dbReference type="eggNOG" id="KOG2910">
    <property type="taxonomic scope" value="Eukaryota"/>
</dbReference>
<keyword evidence="9" id="KW-1185">Reference proteome</keyword>
<feature type="region of interest" description="Disordered" evidence="7">
    <location>
        <begin position="172"/>
        <end position="217"/>
    </location>
</feature>
<dbReference type="AlphaFoldDB" id="U4KYV5"/>
<sequence>MGNALSNTNKVTSQDRAILNLKLQRDKLHQYQRRISTVLAAETAAAKSLLSKGDKPRALLALRRRKFQENLLAQTDAQLATLEQLVSGIEFALVEKDVYFGLKQGSEVLKQINREMSLESVERLMEESQEGIRYQREVSEMLGNVMSNEMEDEVEEEMERLEREIRGEVAVGDLPEVPTEIRETEEEKARKAKERARARAKAREEERQREEEGLVAA</sequence>
<dbReference type="OMA" id="RAKQPAM"/>
<dbReference type="PANTHER" id="PTHR22761:SF5">
    <property type="entry name" value="CHARGED MULTIVESICULAR BODY PROTEIN 6"/>
    <property type="match status" value="1"/>
</dbReference>
<dbReference type="OrthoDB" id="441172at2759"/>
<organism evidence="8 9">
    <name type="scientific">Pyronema omphalodes (strain CBS 100304)</name>
    <name type="common">Pyronema confluens</name>
    <dbReference type="NCBI Taxonomy" id="1076935"/>
    <lineage>
        <taxon>Eukaryota</taxon>
        <taxon>Fungi</taxon>
        <taxon>Dikarya</taxon>
        <taxon>Ascomycota</taxon>
        <taxon>Pezizomycotina</taxon>
        <taxon>Pezizomycetes</taxon>
        <taxon>Pezizales</taxon>
        <taxon>Pyronemataceae</taxon>
        <taxon>Pyronema</taxon>
    </lineage>
</organism>
<dbReference type="GO" id="GO:0015031">
    <property type="term" value="P:protein transport"/>
    <property type="evidence" value="ECO:0007669"/>
    <property type="project" value="UniProtKB-KW"/>
</dbReference>
<dbReference type="GO" id="GO:0032511">
    <property type="term" value="P:late endosome to vacuole transport via multivesicular body sorting pathway"/>
    <property type="evidence" value="ECO:0007669"/>
    <property type="project" value="TreeGrafter"/>
</dbReference>
<comment type="subcellular location">
    <subcellularLocation>
        <location evidence="1">Endosome membrane</location>
    </subcellularLocation>
</comment>
<dbReference type="Pfam" id="PF03357">
    <property type="entry name" value="Snf7"/>
    <property type="match status" value="1"/>
</dbReference>
<evidence type="ECO:0000256" key="2">
    <source>
        <dbReference type="ARBA" id="ARBA00006190"/>
    </source>
</evidence>
<evidence type="ECO:0000313" key="9">
    <source>
        <dbReference type="Proteomes" id="UP000018144"/>
    </source>
</evidence>
<evidence type="ECO:0000256" key="7">
    <source>
        <dbReference type="SAM" id="MobiDB-lite"/>
    </source>
</evidence>
<evidence type="ECO:0000256" key="4">
    <source>
        <dbReference type="ARBA" id="ARBA00022753"/>
    </source>
</evidence>
<evidence type="ECO:0000256" key="1">
    <source>
        <dbReference type="ARBA" id="ARBA00004608"/>
    </source>
</evidence>
<gene>
    <name evidence="8" type="ORF">PCON_06447</name>
</gene>